<evidence type="ECO:0000259" key="2">
    <source>
        <dbReference type="Pfam" id="PF06808"/>
    </source>
</evidence>
<feature type="transmembrane region" description="Helical" evidence="1">
    <location>
        <begin position="450"/>
        <end position="471"/>
    </location>
</feature>
<gene>
    <name evidence="3" type="ORF">HMPREF9460_03169</name>
</gene>
<evidence type="ECO:0000313" key="4">
    <source>
        <dbReference type="Proteomes" id="UP000029585"/>
    </source>
</evidence>
<dbReference type="eggNOG" id="COG4666">
    <property type="taxonomic scope" value="Bacteria"/>
</dbReference>
<dbReference type="PANTHER" id="PTHR43849">
    <property type="entry name" value="BLL3936 PROTEIN"/>
    <property type="match status" value="1"/>
</dbReference>
<dbReference type="NCBIfam" id="TIGR02123">
    <property type="entry name" value="TRAP_fused"/>
    <property type="match status" value="1"/>
</dbReference>
<feature type="transmembrane region" description="Helical" evidence="1">
    <location>
        <begin position="118"/>
        <end position="139"/>
    </location>
</feature>
<feature type="transmembrane region" description="Helical" evidence="1">
    <location>
        <begin position="477"/>
        <end position="500"/>
    </location>
</feature>
<feature type="transmembrane region" description="Helical" evidence="1">
    <location>
        <begin position="86"/>
        <end position="106"/>
    </location>
</feature>
<reference evidence="3 4" key="1">
    <citation type="submission" date="2011-08" db="EMBL/GenBank/DDBJ databases">
        <title>The Genome Sequence of Clostridium orbiscindens 1_3_50AFAA.</title>
        <authorList>
            <consortium name="The Broad Institute Genome Sequencing Platform"/>
            <person name="Earl A."/>
            <person name="Ward D."/>
            <person name="Feldgarden M."/>
            <person name="Gevers D."/>
            <person name="Daigneault M."/>
            <person name="Strauss J."/>
            <person name="Allen-Vercoe E."/>
            <person name="Young S.K."/>
            <person name="Zeng Q."/>
            <person name="Gargeya S."/>
            <person name="Fitzgerald M."/>
            <person name="Haas B."/>
            <person name="Abouelleil A."/>
            <person name="Alvarado L."/>
            <person name="Arachchi H.M."/>
            <person name="Berlin A."/>
            <person name="Brown A."/>
            <person name="Chapman S.B."/>
            <person name="Chen Z."/>
            <person name="Dunbar C."/>
            <person name="Freedman E."/>
            <person name="Gearin G."/>
            <person name="Gellesch M."/>
            <person name="Goldberg J."/>
            <person name="Griggs A."/>
            <person name="Gujja S."/>
            <person name="Heiman D."/>
            <person name="Howarth C."/>
            <person name="Larson L."/>
            <person name="Lui A."/>
            <person name="MacDonald P.J.P."/>
            <person name="Montmayeur A."/>
            <person name="Murphy C."/>
            <person name="Neiman D."/>
            <person name="Pearson M."/>
            <person name="Priest M."/>
            <person name="Roberts A."/>
            <person name="Saif S."/>
            <person name="Shea T."/>
            <person name="Shenoy N."/>
            <person name="Sisk P."/>
            <person name="Stolte C."/>
            <person name="Sykes S."/>
            <person name="Wortman J."/>
            <person name="Nusbaum C."/>
            <person name="Birren B."/>
        </authorList>
    </citation>
    <scope>NUCLEOTIDE SEQUENCE [LARGE SCALE GENOMIC DNA]</scope>
    <source>
        <strain evidence="3 4">1_3_50AFAA</strain>
    </source>
</reference>
<evidence type="ECO:0000313" key="3">
    <source>
        <dbReference type="EMBL" id="KGF54073.1"/>
    </source>
</evidence>
<dbReference type="PATRIC" id="fig|742738.3.peg.3261"/>
<dbReference type="PANTHER" id="PTHR43849:SF2">
    <property type="entry name" value="BLL3936 PROTEIN"/>
    <property type="match status" value="1"/>
</dbReference>
<feature type="transmembrane region" description="Helical" evidence="1">
    <location>
        <begin position="419"/>
        <end position="443"/>
    </location>
</feature>
<dbReference type="EMBL" id="ADLO01000096">
    <property type="protein sequence ID" value="KGF54073.1"/>
    <property type="molecule type" value="Genomic_DNA"/>
</dbReference>
<comment type="caution">
    <text evidence="3">The sequence shown here is derived from an EMBL/GenBank/DDBJ whole genome shotgun (WGS) entry which is preliminary data.</text>
</comment>
<feature type="transmembrane region" description="Helical" evidence="1">
    <location>
        <begin position="512"/>
        <end position="529"/>
    </location>
</feature>
<dbReference type="Proteomes" id="UP000029585">
    <property type="component" value="Unassembled WGS sequence"/>
</dbReference>
<dbReference type="InterPro" id="IPR010656">
    <property type="entry name" value="DctM"/>
</dbReference>
<keyword evidence="1" id="KW-1133">Transmembrane helix</keyword>
<feature type="transmembrane region" description="Helical" evidence="1">
    <location>
        <begin position="330"/>
        <end position="347"/>
    </location>
</feature>
<dbReference type="InterPro" id="IPR011853">
    <property type="entry name" value="TRAP_DctM-Dct_fused"/>
</dbReference>
<keyword evidence="1" id="KW-0472">Membrane</keyword>
<feature type="transmembrane region" description="Helical" evidence="1">
    <location>
        <begin position="575"/>
        <end position="600"/>
    </location>
</feature>
<sequence>MKSALKKVSLILAICFVAFHLYTAAFGTMPGIAQKSIHLGFLLVIFYINAMVDSEKRWEQIFLGIMALFALGGCAYITILDENLQLRAGIVYASDILFAILLIIAIFEACRRKMGNPLVIITLVFVAYAFLGKYIPGFLNQPGMTLKKFTSLVYLTTDGIFGSPLYASASYVVLFVLLGAIMSVSGIGDYMTNLATSLFGHMRGGPAKVAVVASGFFGSISGSPTANVIGTGTFTIPMMKKNGFEPDFAAAVEATASTGGAIMPPIMGSTAFIMAEMLGIPYTAVAKAALIPAILYFLAVLFGVDIYAAKHGLKGIPRSQLPKVRSMLKQIYMLAPLIFLIFCMAVFNMTIVRSGLLTIIVTLVLVEINPKTRMTKEQWLQIPVQTVKSAVSVGIACAMAGIISGVIMGSGLGYRISSILTSVAGTSMLLLLVLTMVVSLIMGMGVPTTAAYLVLASLVAPTMIQLGIPPLAAHMFIFYFGCISSITPPVALAAYAGAGLAGCDPNKTGYKAFRLAFCSFLMPYLFVYNPVLLMEGGVLDILWSLVTALIGAYLLASGFEGFFFRWSLKWFERPLMILGAVMLIVPGMVTDLVGIAIIVVEFVTEFMFKRSEKFVPVTVSQSTT</sequence>
<evidence type="ECO:0000256" key="1">
    <source>
        <dbReference type="SAM" id="Phobius"/>
    </source>
</evidence>
<keyword evidence="4" id="KW-1185">Reference proteome</keyword>
<dbReference type="RefSeq" id="WP_044942507.1">
    <property type="nucleotide sequence ID" value="NZ_KN174165.1"/>
</dbReference>
<protein>
    <recommendedName>
        <fullName evidence="2">TRAP C4-dicarboxylate transport system permease DctM subunit domain-containing protein</fullName>
    </recommendedName>
</protein>
<proteinExistence type="predicted"/>
<accession>A0A096B3X0</accession>
<feature type="transmembrane region" description="Helical" evidence="1">
    <location>
        <begin position="61"/>
        <end position="80"/>
    </location>
</feature>
<keyword evidence="1" id="KW-0812">Transmembrane</keyword>
<feature type="transmembrane region" description="Helical" evidence="1">
    <location>
        <begin position="159"/>
        <end position="181"/>
    </location>
</feature>
<dbReference type="HOGENOM" id="CLU_007041_3_1_9"/>
<dbReference type="Pfam" id="PF06808">
    <property type="entry name" value="DctM"/>
    <property type="match status" value="1"/>
</dbReference>
<feature type="transmembrane region" description="Helical" evidence="1">
    <location>
        <begin position="390"/>
        <end position="413"/>
    </location>
</feature>
<feature type="transmembrane region" description="Helical" evidence="1">
    <location>
        <begin position="541"/>
        <end position="563"/>
    </location>
</feature>
<feature type="transmembrane region" description="Helical" evidence="1">
    <location>
        <begin position="37"/>
        <end position="54"/>
    </location>
</feature>
<feature type="domain" description="TRAP C4-dicarboxylate transport system permease DctM subunit" evidence="2">
    <location>
        <begin position="102"/>
        <end position="534"/>
    </location>
</feature>
<feature type="transmembrane region" description="Helical" evidence="1">
    <location>
        <begin position="290"/>
        <end position="309"/>
    </location>
</feature>
<name>A0A096B3X0_FLAPL</name>
<dbReference type="AlphaFoldDB" id="A0A096B3X0"/>
<organism evidence="3 4">
    <name type="scientific">Flavonifractor plautii 1_3_50AFAA</name>
    <dbReference type="NCBI Taxonomy" id="742738"/>
    <lineage>
        <taxon>Bacteria</taxon>
        <taxon>Bacillati</taxon>
        <taxon>Bacillota</taxon>
        <taxon>Clostridia</taxon>
        <taxon>Eubacteriales</taxon>
        <taxon>Oscillospiraceae</taxon>
        <taxon>Flavonifractor</taxon>
    </lineage>
</organism>